<name>Q12Q85_SHEDO</name>
<dbReference type="Proteomes" id="UP000001982">
    <property type="component" value="Chromosome"/>
</dbReference>
<feature type="transmembrane region" description="Helical" evidence="1">
    <location>
        <begin position="41"/>
        <end position="60"/>
    </location>
</feature>
<accession>Q12Q85</accession>
<keyword evidence="3" id="KW-1185">Reference proteome</keyword>
<protein>
    <submittedName>
        <fullName evidence="2">Uncharacterized protein</fullName>
    </submittedName>
</protein>
<keyword evidence="1" id="KW-0472">Membrane</keyword>
<evidence type="ECO:0000256" key="1">
    <source>
        <dbReference type="SAM" id="Phobius"/>
    </source>
</evidence>
<evidence type="ECO:0000313" key="3">
    <source>
        <dbReference type="Proteomes" id="UP000001982"/>
    </source>
</evidence>
<keyword evidence="1" id="KW-1133">Transmembrane helix</keyword>
<dbReference type="EMBL" id="CP000302">
    <property type="protein sequence ID" value="ABE54391.1"/>
    <property type="molecule type" value="Genomic_DNA"/>
</dbReference>
<dbReference type="PROSITE" id="PS51257">
    <property type="entry name" value="PROKAR_LIPOPROTEIN"/>
    <property type="match status" value="1"/>
</dbReference>
<sequence length="114" mass="13239">MVDKFNMQAYSKLKWCYWLFYVVAFSCAALYLSGYGAKSWLLGYWFVIFDVVLLVLWLNIRLHRSAKAAGIEANTLGLKATLLSCLFFTPIEAVLVLPALNLYRLRRYRTSELR</sequence>
<dbReference type="STRING" id="318161.Sden_1103"/>
<dbReference type="AlphaFoldDB" id="Q12Q85"/>
<reference evidence="2 3" key="1">
    <citation type="submission" date="2006-03" db="EMBL/GenBank/DDBJ databases">
        <title>Complete sequence of Shewanella denitrificans OS217.</title>
        <authorList>
            <consortium name="US DOE Joint Genome Institute"/>
            <person name="Copeland A."/>
            <person name="Lucas S."/>
            <person name="Lapidus A."/>
            <person name="Barry K."/>
            <person name="Detter J.C."/>
            <person name="Glavina del Rio T."/>
            <person name="Hammon N."/>
            <person name="Israni S."/>
            <person name="Dalin E."/>
            <person name="Tice H."/>
            <person name="Pitluck S."/>
            <person name="Brettin T."/>
            <person name="Bruce D."/>
            <person name="Han C."/>
            <person name="Tapia R."/>
            <person name="Gilna P."/>
            <person name="Kiss H."/>
            <person name="Schmutz J."/>
            <person name="Larimer F."/>
            <person name="Land M."/>
            <person name="Hauser L."/>
            <person name="Kyrpides N."/>
            <person name="Lykidis A."/>
            <person name="Richardson P."/>
        </authorList>
    </citation>
    <scope>NUCLEOTIDE SEQUENCE [LARGE SCALE GENOMIC DNA]</scope>
    <source>
        <strain evidence="3">OS217 / ATCC BAA-1090 / DSM 15013</strain>
    </source>
</reference>
<feature type="transmembrane region" description="Helical" evidence="1">
    <location>
        <begin position="15"/>
        <end position="34"/>
    </location>
</feature>
<feature type="transmembrane region" description="Helical" evidence="1">
    <location>
        <begin position="80"/>
        <end position="103"/>
    </location>
</feature>
<organism evidence="2 3">
    <name type="scientific">Shewanella denitrificans (strain OS217 / ATCC BAA-1090 / DSM 15013)</name>
    <dbReference type="NCBI Taxonomy" id="318161"/>
    <lineage>
        <taxon>Bacteria</taxon>
        <taxon>Pseudomonadati</taxon>
        <taxon>Pseudomonadota</taxon>
        <taxon>Gammaproteobacteria</taxon>
        <taxon>Alteromonadales</taxon>
        <taxon>Shewanellaceae</taxon>
        <taxon>Shewanella</taxon>
    </lineage>
</organism>
<gene>
    <name evidence="2" type="ordered locus">Sden_1103</name>
</gene>
<dbReference type="HOGENOM" id="CLU_2119441_0_0_6"/>
<evidence type="ECO:0000313" key="2">
    <source>
        <dbReference type="EMBL" id="ABE54391.1"/>
    </source>
</evidence>
<keyword evidence="1" id="KW-0812">Transmembrane</keyword>
<dbReference type="KEGG" id="sdn:Sden_1103"/>
<proteinExistence type="predicted"/>